<dbReference type="InterPro" id="IPR001367">
    <property type="entry name" value="Fe_dep_repressor"/>
</dbReference>
<dbReference type="NCBIfam" id="NF008273">
    <property type="entry name" value="PRK11050.1"/>
    <property type="match status" value="1"/>
</dbReference>
<dbReference type="SMART" id="SM00345">
    <property type="entry name" value="HTH_GNTR"/>
    <property type="match status" value="1"/>
</dbReference>
<dbReference type="Pfam" id="PF02742">
    <property type="entry name" value="Fe_dep_repr_C"/>
    <property type="match status" value="1"/>
</dbReference>
<evidence type="ECO:0000259" key="15">
    <source>
        <dbReference type="PROSITE" id="PS50944"/>
    </source>
</evidence>
<comment type="subcellular location">
    <subcellularLocation>
        <location evidence="1">Cytoplasm</location>
    </subcellularLocation>
</comment>
<evidence type="ECO:0000256" key="8">
    <source>
        <dbReference type="ARBA" id="ARBA00023125"/>
    </source>
</evidence>
<accession>A0ABU0LHJ1</accession>
<dbReference type="Pfam" id="PF01325">
    <property type="entry name" value="Fe_dep_repress"/>
    <property type="match status" value="1"/>
</dbReference>
<evidence type="ECO:0000256" key="3">
    <source>
        <dbReference type="ARBA" id="ARBA00011738"/>
    </source>
</evidence>
<reference evidence="16 17" key="1">
    <citation type="submission" date="2023-07" db="EMBL/GenBank/DDBJ databases">
        <title>Genomic Encyclopedia of Type Strains, Phase IV (KMG-IV): sequencing the most valuable type-strain genomes for metagenomic binning, comparative biology and taxonomic classification.</title>
        <authorList>
            <person name="Goeker M."/>
        </authorList>
    </citation>
    <scope>NUCLEOTIDE SEQUENCE [LARGE SCALE GENOMIC DNA]</scope>
    <source>
        <strain evidence="16 17">DSM 3770</strain>
    </source>
</reference>
<evidence type="ECO:0000256" key="14">
    <source>
        <dbReference type="SAM" id="MobiDB-lite"/>
    </source>
</evidence>
<evidence type="ECO:0000256" key="13">
    <source>
        <dbReference type="ARBA" id="ARBA00032593"/>
    </source>
</evidence>
<evidence type="ECO:0000256" key="1">
    <source>
        <dbReference type="ARBA" id="ARBA00004496"/>
    </source>
</evidence>
<gene>
    <name evidence="16" type="ORF">QOZ94_003418</name>
</gene>
<dbReference type="RefSeq" id="WP_307500636.1">
    <property type="nucleotide sequence ID" value="NZ_JAUSVY010000008.1"/>
</dbReference>
<evidence type="ECO:0000256" key="6">
    <source>
        <dbReference type="ARBA" id="ARBA00022491"/>
    </source>
</evidence>
<organism evidence="16 17">
    <name type="scientific">Xanthobacter agilis</name>
    <dbReference type="NCBI Taxonomy" id="47492"/>
    <lineage>
        <taxon>Bacteria</taxon>
        <taxon>Pseudomonadati</taxon>
        <taxon>Pseudomonadota</taxon>
        <taxon>Alphaproteobacteria</taxon>
        <taxon>Hyphomicrobiales</taxon>
        <taxon>Xanthobacteraceae</taxon>
        <taxon>Xanthobacter</taxon>
    </lineage>
</organism>
<dbReference type="PROSITE" id="PS50944">
    <property type="entry name" value="HTH_DTXR"/>
    <property type="match status" value="1"/>
</dbReference>
<evidence type="ECO:0000313" key="16">
    <source>
        <dbReference type="EMBL" id="MDQ0506607.1"/>
    </source>
</evidence>
<keyword evidence="8" id="KW-0238">DNA-binding</keyword>
<dbReference type="InterPro" id="IPR022689">
    <property type="entry name" value="Iron_dep_repressor"/>
</dbReference>
<evidence type="ECO:0000256" key="9">
    <source>
        <dbReference type="ARBA" id="ARBA00023159"/>
    </source>
</evidence>
<keyword evidence="5" id="KW-0963">Cytoplasm</keyword>
<protein>
    <recommendedName>
        <fullName evidence="4">Transcriptional regulator MntR</fullName>
    </recommendedName>
    <alternativeName>
        <fullName evidence="13">Manganese transport regulator</fullName>
    </alternativeName>
</protein>
<dbReference type="Gene3D" id="1.10.10.10">
    <property type="entry name" value="Winged helix-like DNA-binding domain superfamily/Winged helix DNA-binding domain"/>
    <property type="match status" value="1"/>
</dbReference>
<dbReference type="PANTHER" id="PTHR33238:SF11">
    <property type="entry name" value="TRANSCRIPTIONAL REGULATOR MNTR"/>
    <property type="match status" value="1"/>
</dbReference>
<evidence type="ECO:0000256" key="5">
    <source>
        <dbReference type="ARBA" id="ARBA00022490"/>
    </source>
</evidence>
<comment type="function">
    <text evidence="12">In the presence of manganese, represses expression of mntH and mntS. Up-regulates expression of mntP.</text>
</comment>
<keyword evidence="11" id="KW-0464">Manganese</keyword>
<evidence type="ECO:0000256" key="2">
    <source>
        <dbReference type="ARBA" id="ARBA00007871"/>
    </source>
</evidence>
<proteinExistence type="inferred from homology"/>
<keyword evidence="9" id="KW-0010">Activator</keyword>
<dbReference type="SMART" id="SM00529">
    <property type="entry name" value="HTH_DTXR"/>
    <property type="match status" value="1"/>
</dbReference>
<evidence type="ECO:0000256" key="12">
    <source>
        <dbReference type="ARBA" id="ARBA00025185"/>
    </source>
</evidence>
<evidence type="ECO:0000256" key="4">
    <source>
        <dbReference type="ARBA" id="ARBA00022386"/>
    </source>
</evidence>
<dbReference type="InterPro" id="IPR036421">
    <property type="entry name" value="Fe_dep_repressor_sf"/>
</dbReference>
<dbReference type="Proteomes" id="UP001241747">
    <property type="component" value="Unassembled WGS sequence"/>
</dbReference>
<keyword evidence="17" id="KW-1185">Reference proteome</keyword>
<evidence type="ECO:0000313" key="17">
    <source>
        <dbReference type="Proteomes" id="UP001241747"/>
    </source>
</evidence>
<keyword evidence="10" id="KW-0804">Transcription</keyword>
<feature type="domain" description="HTH dtxR-type" evidence="15">
    <location>
        <begin position="67"/>
        <end position="124"/>
    </location>
</feature>
<keyword evidence="6" id="KW-0678">Repressor</keyword>
<dbReference type="PANTHER" id="PTHR33238">
    <property type="entry name" value="IRON (METAL) DEPENDENT REPRESSOR, DTXR FAMILY"/>
    <property type="match status" value="1"/>
</dbReference>
<comment type="similarity">
    <text evidence="2">Belongs to the DtxR/MntR family.</text>
</comment>
<evidence type="ECO:0000256" key="11">
    <source>
        <dbReference type="ARBA" id="ARBA00023211"/>
    </source>
</evidence>
<evidence type="ECO:0000256" key="7">
    <source>
        <dbReference type="ARBA" id="ARBA00023015"/>
    </source>
</evidence>
<dbReference type="SUPFAM" id="SSF46785">
    <property type="entry name" value="Winged helix' DNA-binding domain"/>
    <property type="match status" value="1"/>
</dbReference>
<dbReference type="InterPro" id="IPR000524">
    <property type="entry name" value="Tscrpt_reg_HTH_GntR"/>
</dbReference>
<keyword evidence="7" id="KW-0805">Transcription regulation</keyword>
<comment type="subunit">
    <text evidence="3">Homodimer.</text>
</comment>
<name>A0ABU0LHJ1_XANAG</name>
<evidence type="ECO:0000256" key="10">
    <source>
        <dbReference type="ARBA" id="ARBA00023163"/>
    </source>
</evidence>
<dbReference type="InterPro" id="IPR036390">
    <property type="entry name" value="WH_DNA-bd_sf"/>
</dbReference>
<sequence length="182" mass="19517">MEASSNSGAGSKPEGSAHPAGVMGERLTSEQKGASQCEPGPLDIHAAEAAEVRRFNHARTARSAEILEDYTELIADLLSAHGEARVTDIARRLGVTHPTATKAIARLKREGLVTSRPYRGVFLTDAGAAMAERVRARHRLVVDFLLAVGVPQEAAESDAEGMEHYVSEKTLSAFRRFLAARG</sequence>
<dbReference type="InterPro" id="IPR000835">
    <property type="entry name" value="HTH_MarR-typ"/>
</dbReference>
<dbReference type="Gene3D" id="1.10.60.10">
    <property type="entry name" value="Iron dependent repressor, metal binding and dimerisation domain"/>
    <property type="match status" value="1"/>
</dbReference>
<dbReference type="SMART" id="SM00347">
    <property type="entry name" value="HTH_MARR"/>
    <property type="match status" value="1"/>
</dbReference>
<feature type="region of interest" description="Disordered" evidence="14">
    <location>
        <begin position="1"/>
        <end position="40"/>
    </location>
</feature>
<dbReference type="InterPro" id="IPR022687">
    <property type="entry name" value="HTH_DTXR"/>
</dbReference>
<comment type="caution">
    <text evidence="16">The sequence shown here is derived from an EMBL/GenBank/DDBJ whole genome shotgun (WGS) entry which is preliminary data.</text>
</comment>
<dbReference type="InterPro" id="IPR036388">
    <property type="entry name" value="WH-like_DNA-bd_sf"/>
</dbReference>
<dbReference type="InterPro" id="IPR050536">
    <property type="entry name" value="DtxR_MntR_Metal-Reg"/>
</dbReference>
<dbReference type="EMBL" id="JAUSVY010000008">
    <property type="protein sequence ID" value="MDQ0506607.1"/>
    <property type="molecule type" value="Genomic_DNA"/>
</dbReference>